<evidence type="ECO:0000313" key="2">
    <source>
        <dbReference type="EMBL" id="TNN79255.1"/>
    </source>
</evidence>
<evidence type="ECO:0000313" key="3">
    <source>
        <dbReference type="Proteomes" id="UP000314294"/>
    </source>
</evidence>
<proteinExistence type="predicted"/>
<comment type="caution">
    <text evidence="2">The sequence shown here is derived from an EMBL/GenBank/DDBJ whole genome shotgun (WGS) entry which is preliminary data.</text>
</comment>
<name>A0A4Z2IN16_9TELE</name>
<organism evidence="2 3">
    <name type="scientific">Liparis tanakae</name>
    <name type="common">Tanaka's snailfish</name>
    <dbReference type="NCBI Taxonomy" id="230148"/>
    <lineage>
        <taxon>Eukaryota</taxon>
        <taxon>Metazoa</taxon>
        <taxon>Chordata</taxon>
        <taxon>Craniata</taxon>
        <taxon>Vertebrata</taxon>
        <taxon>Euteleostomi</taxon>
        <taxon>Actinopterygii</taxon>
        <taxon>Neopterygii</taxon>
        <taxon>Teleostei</taxon>
        <taxon>Neoteleostei</taxon>
        <taxon>Acanthomorphata</taxon>
        <taxon>Eupercaria</taxon>
        <taxon>Perciformes</taxon>
        <taxon>Cottioidei</taxon>
        <taxon>Cottales</taxon>
        <taxon>Liparidae</taxon>
        <taxon>Liparis</taxon>
    </lineage>
</organism>
<dbReference type="EMBL" id="SRLO01000066">
    <property type="protein sequence ID" value="TNN79255.1"/>
    <property type="molecule type" value="Genomic_DNA"/>
</dbReference>
<sequence length="258" mass="29213">MNRKELPEALHGALVVPGPDFEKPLFSNSETSEVHLKTNRIEFELTISPTRVPNPCPAVRPWRGGLESSDSCVKTAVAEGQKRGTPIISVVSKEAKHDLCLLPPKRRSATMKRERESRYKTWGIIPALDVIARVLLTRRRRQFVVVRRARRGKKCVHAKNNKEAGFYSAKADVVIYCGNPSLVLIHHWPVARRSWQQLFAFEFNRGAVSQRRQEWRGGGQNRTEQKRREGEDSFFAVSRSNGSQRFCLPLSNTGGGVE</sequence>
<feature type="region of interest" description="Disordered" evidence="1">
    <location>
        <begin position="212"/>
        <end position="231"/>
    </location>
</feature>
<dbReference type="AlphaFoldDB" id="A0A4Z2IN16"/>
<accession>A0A4Z2IN16</accession>
<keyword evidence="3" id="KW-1185">Reference proteome</keyword>
<evidence type="ECO:0000256" key="1">
    <source>
        <dbReference type="SAM" id="MobiDB-lite"/>
    </source>
</evidence>
<gene>
    <name evidence="2" type="ORF">EYF80_010500</name>
</gene>
<protein>
    <submittedName>
        <fullName evidence="2">Uncharacterized protein</fullName>
    </submittedName>
</protein>
<dbReference type="Proteomes" id="UP000314294">
    <property type="component" value="Unassembled WGS sequence"/>
</dbReference>
<reference evidence="2 3" key="1">
    <citation type="submission" date="2019-03" db="EMBL/GenBank/DDBJ databases">
        <title>First draft genome of Liparis tanakae, snailfish: a comprehensive survey of snailfish specific genes.</title>
        <authorList>
            <person name="Kim W."/>
            <person name="Song I."/>
            <person name="Jeong J.-H."/>
            <person name="Kim D."/>
            <person name="Kim S."/>
            <person name="Ryu S."/>
            <person name="Song J.Y."/>
            <person name="Lee S.K."/>
        </authorList>
    </citation>
    <scope>NUCLEOTIDE SEQUENCE [LARGE SCALE GENOMIC DNA]</scope>
    <source>
        <tissue evidence="2">Muscle</tissue>
    </source>
</reference>